<reference evidence="1" key="1">
    <citation type="journal article" date="2014" name="Front. Microbiol.">
        <title>High frequency of phylogenetically diverse reductive dehalogenase-homologous genes in deep subseafloor sedimentary metagenomes.</title>
        <authorList>
            <person name="Kawai M."/>
            <person name="Futagami T."/>
            <person name="Toyoda A."/>
            <person name="Takaki Y."/>
            <person name="Nishi S."/>
            <person name="Hori S."/>
            <person name="Arai W."/>
            <person name="Tsubouchi T."/>
            <person name="Morono Y."/>
            <person name="Uchiyama I."/>
            <person name="Ito T."/>
            <person name="Fujiyama A."/>
            <person name="Inagaki F."/>
            <person name="Takami H."/>
        </authorList>
    </citation>
    <scope>NUCLEOTIDE SEQUENCE</scope>
    <source>
        <strain evidence="1">Expedition CK06-06</strain>
    </source>
</reference>
<sequence length="164" mass="18778">MQKLATPVQYEPALEGLNDIRPLQLADKSKVVIPYPVLCKNPPSTGKPAVGMFARCSQQGALLKSNNRRYRFLEYEYRNYDYYRAKKTITFSQKVSLVLCTPFASVDAIIVRWMLPNFAARIQDISLVEPTVLNFKGTNLHTKAWFSEELGYCAMGFYGYIWDS</sequence>
<organism evidence="1">
    <name type="scientific">marine sediment metagenome</name>
    <dbReference type="NCBI Taxonomy" id="412755"/>
    <lineage>
        <taxon>unclassified sequences</taxon>
        <taxon>metagenomes</taxon>
        <taxon>ecological metagenomes</taxon>
    </lineage>
</organism>
<dbReference type="EMBL" id="BARV01017103">
    <property type="protein sequence ID" value="GAI19748.1"/>
    <property type="molecule type" value="Genomic_DNA"/>
</dbReference>
<gene>
    <name evidence="1" type="ORF">S06H3_29212</name>
</gene>
<dbReference type="AlphaFoldDB" id="X1LKX6"/>
<accession>X1LKX6</accession>
<protein>
    <submittedName>
        <fullName evidence="1">Uncharacterized protein</fullName>
    </submittedName>
</protein>
<proteinExistence type="predicted"/>
<name>X1LKX6_9ZZZZ</name>
<comment type="caution">
    <text evidence="1">The sequence shown here is derived from an EMBL/GenBank/DDBJ whole genome shotgun (WGS) entry which is preliminary data.</text>
</comment>
<evidence type="ECO:0000313" key="1">
    <source>
        <dbReference type="EMBL" id="GAI19748.1"/>
    </source>
</evidence>